<dbReference type="AlphaFoldDB" id="A0A1I8BM98"/>
<name>A0A1I8BM98_MELHA</name>
<accession>A0A1I8BM98</accession>
<sequence>MPESIMAEIRIAIPLLINKINFIEKFQIPIPKARKIHLAIIERIRWLKNKIFNNSEQIINSENLCRLYKFLKFSKPIILSKLAKLTKLEEGFGIILPNFGVIDSNTKKIKINFEEINKWTGDECLNEEEQKIAFEGQ</sequence>
<evidence type="ECO:0000313" key="1">
    <source>
        <dbReference type="Proteomes" id="UP000095281"/>
    </source>
</evidence>
<dbReference type="WBParaSite" id="MhA1_Contig3001.frz3.gene1">
    <property type="protein sequence ID" value="MhA1_Contig3001.frz3.gene1"/>
    <property type="gene ID" value="MhA1_Contig3001.frz3.gene1"/>
</dbReference>
<dbReference type="Proteomes" id="UP000095281">
    <property type="component" value="Unplaced"/>
</dbReference>
<reference evidence="2" key="1">
    <citation type="submission" date="2016-11" db="UniProtKB">
        <authorList>
            <consortium name="WormBaseParasite"/>
        </authorList>
    </citation>
    <scope>IDENTIFICATION</scope>
</reference>
<organism evidence="1 2">
    <name type="scientific">Meloidogyne hapla</name>
    <name type="common">Root-knot nematode worm</name>
    <dbReference type="NCBI Taxonomy" id="6305"/>
    <lineage>
        <taxon>Eukaryota</taxon>
        <taxon>Metazoa</taxon>
        <taxon>Ecdysozoa</taxon>
        <taxon>Nematoda</taxon>
        <taxon>Chromadorea</taxon>
        <taxon>Rhabditida</taxon>
        <taxon>Tylenchina</taxon>
        <taxon>Tylenchomorpha</taxon>
        <taxon>Tylenchoidea</taxon>
        <taxon>Meloidogynidae</taxon>
        <taxon>Meloidogyninae</taxon>
        <taxon>Meloidogyne</taxon>
    </lineage>
</organism>
<protein>
    <submittedName>
        <fullName evidence="2">Uncharacterized protein</fullName>
    </submittedName>
</protein>
<evidence type="ECO:0000313" key="2">
    <source>
        <dbReference type="WBParaSite" id="MhA1_Contig3001.frz3.gene1"/>
    </source>
</evidence>
<keyword evidence="1" id="KW-1185">Reference proteome</keyword>
<proteinExistence type="predicted"/>